<dbReference type="GO" id="GO:0016559">
    <property type="term" value="P:peroxisome fission"/>
    <property type="evidence" value="ECO:0007669"/>
    <property type="project" value="TreeGrafter"/>
</dbReference>
<organism evidence="5 6">
    <name type="scientific">Pyricularia grisea</name>
    <name type="common">Crabgrass-specific blast fungus</name>
    <name type="synonym">Magnaporthe grisea</name>
    <dbReference type="NCBI Taxonomy" id="148305"/>
    <lineage>
        <taxon>Eukaryota</taxon>
        <taxon>Fungi</taxon>
        <taxon>Dikarya</taxon>
        <taxon>Ascomycota</taxon>
        <taxon>Pezizomycotina</taxon>
        <taxon>Sordariomycetes</taxon>
        <taxon>Sordariomycetidae</taxon>
        <taxon>Magnaporthales</taxon>
        <taxon>Pyriculariaceae</taxon>
        <taxon>Pyricularia</taxon>
    </lineage>
</organism>
<dbReference type="SMART" id="SM00053">
    <property type="entry name" value="DYNc"/>
    <property type="match status" value="1"/>
</dbReference>
<dbReference type="SUPFAM" id="SSF52540">
    <property type="entry name" value="P-loop containing nucleoside triphosphate hydrolases"/>
    <property type="match status" value="1"/>
</dbReference>
<keyword evidence="5" id="KW-1185">Reference proteome</keyword>
<sequence length="739" mass="82741">MPGDDPQSESLAIDGLQSNEHRDLLNIIDSLRAQGVSQYVDLPEIIVCGDQSAGKSSVLEAISGMSFPAKDNLCTRFATELILRRNVDKAVSITIIPSPDRSQDDKERFSKFSRDLNQQALDKVENLGNVVDSAKKCMGIENGGRIFAKDVLRVELSGPSQPHLTLVDLPGLFNAGNSEQSEADASMVQDIVCNYMKRERSIIVAVVSAKSDFALQSVTKFARQVDPNGERTIGVITKPDTLDAGSDSEFSYFKLAENKDVKFRLGWHVLKNRDYKMRFATSDMRDLAEEQFFSSRIWASMDRSQLGVASLRPRLSNILKEHIVHQLPSLFRDISSGIDDGNARLSRLGQARSDPDQEQSYLTKVSQEFYRLLHSAVNGTYTDNAFFGSATVEGDYPRRLRAVIQNILTEFAEDMRLNGARVKIQEFIFLAPQGSISRDAFINEIRHYLKRNRGRELPGTFNPLIIGDLFREHSRPWQAIVEKYVSCSLAAVRDVIEQALGAVTVDKVANGILDFVINPTMESLEKTLQARVVELLKPYTDGHPITYNHYFTEEVQKLQRARRKRELEELLNSKRISNPFEALPSGPAQTGRSLFSNTVGPTTKPSENQDDLVTVSISDVVNTFVGKSEANMETFAAATALEYMLAYYKVALKEVVDNIGVLAIEDCLIQKLPEIFHPGTVHLLTTDEIHKIAAESPEAAAERARVNEKLRILHKGLRDLKRIDRRQSKTGSQLFEKTE</sequence>
<dbReference type="GO" id="GO:0016020">
    <property type="term" value="C:membrane"/>
    <property type="evidence" value="ECO:0007669"/>
    <property type="project" value="TreeGrafter"/>
</dbReference>
<dbReference type="PROSITE" id="PS51718">
    <property type="entry name" value="G_DYNAMIN_2"/>
    <property type="match status" value="1"/>
</dbReference>
<dbReference type="InterPro" id="IPR045063">
    <property type="entry name" value="Dynamin_N"/>
</dbReference>
<dbReference type="InterPro" id="IPR022812">
    <property type="entry name" value="Dynamin"/>
</dbReference>
<dbReference type="InterPro" id="IPR027417">
    <property type="entry name" value="P-loop_NTPase"/>
</dbReference>
<dbReference type="Pfam" id="PF00350">
    <property type="entry name" value="Dynamin_N"/>
    <property type="match status" value="1"/>
</dbReference>
<dbReference type="InterPro" id="IPR001401">
    <property type="entry name" value="Dynamin_GTPase"/>
</dbReference>
<dbReference type="GO" id="GO:0006897">
    <property type="term" value="P:endocytosis"/>
    <property type="evidence" value="ECO:0007669"/>
    <property type="project" value="TreeGrafter"/>
</dbReference>
<evidence type="ECO:0000313" key="5">
    <source>
        <dbReference type="Proteomes" id="UP000515153"/>
    </source>
</evidence>
<reference evidence="6" key="1">
    <citation type="journal article" date="2019" name="Mol. Biol. Evol.">
        <title>Blast fungal genomes show frequent chromosomal changes, gene gains and losses, and effector gene turnover.</title>
        <authorList>
            <person name="Gomez Luciano L.B."/>
            <person name="Jason Tsai I."/>
            <person name="Chuma I."/>
            <person name="Tosa Y."/>
            <person name="Chen Y.H."/>
            <person name="Li J.Y."/>
            <person name="Li M.Y."/>
            <person name="Jade Lu M.Y."/>
            <person name="Nakayashiki H."/>
            <person name="Li W.H."/>
        </authorList>
    </citation>
    <scope>NUCLEOTIDE SEQUENCE</scope>
    <source>
        <strain evidence="6">NI907</strain>
    </source>
</reference>
<dbReference type="Pfam" id="PF01031">
    <property type="entry name" value="Dynamin_M"/>
    <property type="match status" value="1"/>
</dbReference>
<dbReference type="GO" id="GO:0048312">
    <property type="term" value="P:intracellular distribution of mitochondria"/>
    <property type="evidence" value="ECO:0007669"/>
    <property type="project" value="TreeGrafter"/>
</dbReference>
<evidence type="ECO:0000256" key="1">
    <source>
        <dbReference type="ARBA" id="ARBA00022741"/>
    </source>
</evidence>
<dbReference type="FunFam" id="3.40.50.300:FF:001425">
    <property type="entry name" value="Dynamin GTPase, putative"/>
    <property type="match status" value="1"/>
</dbReference>
<dbReference type="GeneID" id="41955946"/>
<dbReference type="PROSITE" id="PS51388">
    <property type="entry name" value="GED"/>
    <property type="match status" value="1"/>
</dbReference>
<dbReference type="InterPro" id="IPR030381">
    <property type="entry name" value="G_DYNAMIN_dom"/>
</dbReference>
<accession>A0A6P8BMF9</accession>
<reference evidence="6" key="3">
    <citation type="submission" date="2025-08" db="UniProtKB">
        <authorList>
            <consortium name="RefSeq"/>
        </authorList>
    </citation>
    <scope>IDENTIFICATION</scope>
    <source>
        <strain evidence="6">NI907</strain>
    </source>
</reference>
<keyword evidence="1" id="KW-0547">Nucleotide-binding</keyword>
<protein>
    <recommendedName>
        <fullName evidence="7">GED domain-containing protein</fullName>
    </recommendedName>
</protein>
<dbReference type="InterPro" id="IPR000375">
    <property type="entry name" value="Dynamin_stalk"/>
</dbReference>
<proteinExistence type="predicted"/>
<dbReference type="GO" id="GO:0005525">
    <property type="term" value="F:GTP binding"/>
    <property type="evidence" value="ECO:0007669"/>
    <property type="project" value="InterPro"/>
</dbReference>
<dbReference type="InterPro" id="IPR020850">
    <property type="entry name" value="GED_dom"/>
</dbReference>
<evidence type="ECO:0008006" key="7">
    <source>
        <dbReference type="Google" id="ProtNLM"/>
    </source>
</evidence>
<evidence type="ECO:0000259" key="3">
    <source>
        <dbReference type="PROSITE" id="PS51388"/>
    </source>
</evidence>
<dbReference type="CDD" id="cd08771">
    <property type="entry name" value="DLP_1"/>
    <property type="match status" value="1"/>
</dbReference>
<dbReference type="KEGG" id="pgri:PgNI_00955"/>
<dbReference type="PANTHER" id="PTHR11566">
    <property type="entry name" value="DYNAMIN"/>
    <property type="match status" value="1"/>
</dbReference>
<evidence type="ECO:0000259" key="4">
    <source>
        <dbReference type="PROSITE" id="PS51718"/>
    </source>
</evidence>
<dbReference type="PANTHER" id="PTHR11566:SF149">
    <property type="entry name" value="GTPASE, PUTATIVE (AFU_ORTHOLOGUE AFUA_6G11890)-RELATED"/>
    <property type="match status" value="1"/>
</dbReference>
<dbReference type="GO" id="GO:0005739">
    <property type="term" value="C:mitochondrion"/>
    <property type="evidence" value="ECO:0007669"/>
    <property type="project" value="TreeGrafter"/>
</dbReference>
<dbReference type="AlphaFoldDB" id="A0A6P8BMF9"/>
<dbReference type="GO" id="GO:0000266">
    <property type="term" value="P:mitochondrial fission"/>
    <property type="evidence" value="ECO:0007669"/>
    <property type="project" value="TreeGrafter"/>
</dbReference>
<feature type="domain" description="Dynamin-type G" evidence="4">
    <location>
        <begin position="39"/>
        <end position="328"/>
    </location>
</feature>
<gene>
    <name evidence="6" type="ORF">PgNI_00955</name>
</gene>
<dbReference type="RefSeq" id="XP_030988217.1">
    <property type="nucleotide sequence ID" value="XM_031121032.1"/>
</dbReference>
<dbReference type="Proteomes" id="UP000515153">
    <property type="component" value="Unplaced"/>
</dbReference>
<name>A0A6P8BMF9_PYRGI</name>
<evidence type="ECO:0000256" key="2">
    <source>
        <dbReference type="ARBA" id="ARBA00023134"/>
    </source>
</evidence>
<feature type="domain" description="GED" evidence="3">
    <location>
        <begin position="637"/>
        <end position="728"/>
    </location>
</feature>
<dbReference type="GO" id="GO:0008017">
    <property type="term" value="F:microtubule binding"/>
    <property type="evidence" value="ECO:0007669"/>
    <property type="project" value="TreeGrafter"/>
</dbReference>
<dbReference type="GO" id="GO:0003924">
    <property type="term" value="F:GTPase activity"/>
    <property type="evidence" value="ECO:0007669"/>
    <property type="project" value="InterPro"/>
</dbReference>
<evidence type="ECO:0000313" key="6">
    <source>
        <dbReference type="RefSeq" id="XP_030988217.1"/>
    </source>
</evidence>
<keyword evidence="2" id="KW-0342">GTP-binding</keyword>
<dbReference type="Gene3D" id="3.40.50.300">
    <property type="entry name" value="P-loop containing nucleotide triphosphate hydrolases"/>
    <property type="match status" value="1"/>
</dbReference>
<dbReference type="GO" id="GO:0005874">
    <property type="term" value="C:microtubule"/>
    <property type="evidence" value="ECO:0007669"/>
    <property type="project" value="TreeGrafter"/>
</dbReference>
<dbReference type="PRINTS" id="PR00195">
    <property type="entry name" value="DYNAMIN"/>
</dbReference>
<reference evidence="6" key="2">
    <citation type="submission" date="2019-10" db="EMBL/GenBank/DDBJ databases">
        <authorList>
            <consortium name="NCBI Genome Project"/>
        </authorList>
    </citation>
    <scope>NUCLEOTIDE SEQUENCE</scope>
    <source>
        <strain evidence="6">NI907</strain>
    </source>
</reference>